<sequence length="65" mass="6608">MMAVSISVGLLLLIVAVVLLRNGGMKVSHAVVCGLLGFYLASTSVAPTIHNGMTATADIVSGIRP</sequence>
<reference evidence="1 2" key="1">
    <citation type="submission" date="2013-02" db="EMBL/GenBank/DDBJ databases">
        <title>Draft Genome Sequence of Streptomyces aurantiacus, Which Produces Setomimycin.</title>
        <authorList>
            <person name="Gruening B.A."/>
            <person name="Praeg A."/>
            <person name="Erxleben A."/>
            <person name="Guenther S."/>
            <person name="Mueller M."/>
        </authorList>
    </citation>
    <scope>NUCLEOTIDE SEQUENCE [LARGE SCALE GENOMIC DNA]</scope>
    <source>
        <strain evidence="1 2">JA 4570</strain>
    </source>
</reference>
<dbReference type="PATRIC" id="fig|1286094.4.peg.846"/>
<evidence type="ECO:0000313" key="1">
    <source>
        <dbReference type="EMBL" id="EPH46128.1"/>
    </source>
</evidence>
<name>S3ZSJ8_9ACTN</name>
<dbReference type="Proteomes" id="UP000014629">
    <property type="component" value="Unassembled WGS sequence"/>
</dbReference>
<comment type="caution">
    <text evidence="1">The sequence shown here is derived from an EMBL/GenBank/DDBJ whole genome shotgun (WGS) entry which is preliminary data.</text>
</comment>
<dbReference type="EMBL" id="AOPZ01000028">
    <property type="protein sequence ID" value="EPH46128.1"/>
    <property type="molecule type" value="Genomic_DNA"/>
</dbReference>
<proteinExistence type="predicted"/>
<evidence type="ECO:0000313" key="2">
    <source>
        <dbReference type="Proteomes" id="UP000014629"/>
    </source>
</evidence>
<accession>S3ZSJ8</accession>
<keyword evidence="2" id="KW-1185">Reference proteome</keyword>
<gene>
    <name evidence="1" type="ORF">STRAU_0864</name>
</gene>
<dbReference type="AlphaFoldDB" id="S3ZSJ8"/>
<organism evidence="1 2">
    <name type="scientific">Streptomyces aurantiacus JA 4570</name>
    <dbReference type="NCBI Taxonomy" id="1286094"/>
    <lineage>
        <taxon>Bacteria</taxon>
        <taxon>Bacillati</taxon>
        <taxon>Actinomycetota</taxon>
        <taxon>Actinomycetes</taxon>
        <taxon>Kitasatosporales</taxon>
        <taxon>Streptomycetaceae</taxon>
        <taxon>Streptomyces</taxon>
        <taxon>Streptomyces aurantiacus group</taxon>
    </lineage>
</organism>
<protein>
    <submittedName>
        <fullName evidence="1">Uncharacterized protein</fullName>
    </submittedName>
</protein>